<keyword evidence="2" id="KW-1185">Reference proteome</keyword>
<comment type="caution">
    <text evidence="1">The sequence shown here is derived from an EMBL/GenBank/DDBJ whole genome shotgun (WGS) entry which is preliminary data.</text>
</comment>
<proteinExistence type="predicted"/>
<evidence type="ECO:0000313" key="2">
    <source>
        <dbReference type="Proteomes" id="UP000600918"/>
    </source>
</evidence>
<gene>
    <name evidence="1" type="ORF">H0235_000029</name>
</gene>
<evidence type="ECO:0000313" key="1">
    <source>
        <dbReference type="EMBL" id="KAF7437638.1"/>
    </source>
</evidence>
<dbReference type="AlphaFoldDB" id="A0A834PD83"/>
<name>A0A834PD83_VESPE</name>
<reference evidence="1" key="1">
    <citation type="journal article" date="2020" name="G3 (Bethesda)">
        <title>High-Quality Assemblies for Three Invasive Social Wasps from the &lt;i&gt;Vespula&lt;/i&gt; Genus.</title>
        <authorList>
            <person name="Harrop T.W.R."/>
            <person name="Guhlin J."/>
            <person name="McLaughlin G.M."/>
            <person name="Permina E."/>
            <person name="Stockwell P."/>
            <person name="Gilligan J."/>
            <person name="Le Lec M.F."/>
            <person name="Gruber M.A.M."/>
            <person name="Quinn O."/>
            <person name="Lovegrove M."/>
            <person name="Duncan E.J."/>
            <person name="Remnant E.J."/>
            <person name="Van Eeckhoven J."/>
            <person name="Graham B."/>
            <person name="Knapp R.A."/>
            <person name="Langford K.W."/>
            <person name="Kronenberg Z."/>
            <person name="Press M.O."/>
            <person name="Eacker S.M."/>
            <person name="Wilson-Rankin E.E."/>
            <person name="Purcell J."/>
            <person name="Lester P.J."/>
            <person name="Dearden P.K."/>
        </authorList>
    </citation>
    <scope>NUCLEOTIDE SEQUENCE</scope>
    <source>
        <strain evidence="1">Volc-1</strain>
    </source>
</reference>
<accession>A0A834PD83</accession>
<dbReference type="EMBL" id="JACSDY010000001">
    <property type="protein sequence ID" value="KAF7437638.1"/>
    <property type="molecule type" value="Genomic_DNA"/>
</dbReference>
<dbReference type="Proteomes" id="UP000600918">
    <property type="component" value="Unassembled WGS sequence"/>
</dbReference>
<protein>
    <submittedName>
        <fullName evidence="1">Uncharacterized protein</fullName>
    </submittedName>
</protein>
<organism evidence="1 2">
    <name type="scientific">Vespula pensylvanica</name>
    <name type="common">Western yellow jacket</name>
    <name type="synonym">Wasp</name>
    <dbReference type="NCBI Taxonomy" id="30213"/>
    <lineage>
        <taxon>Eukaryota</taxon>
        <taxon>Metazoa</taxon>
        <taxon>Ecdysozoa</taxon>
        <taxon>Arthropoda</taxon>
        <taxon>Hexapoda</taxon>
        <taxon>Insecta</taxon>
        <taxon>Pterygota</taxon>
        <taxon>Neoptera</taxon>
        <taxon>Endopterygota</taxon>
        <taxon>Hymenoptera</taxon>
        <taxon>Apocrita</taxon>
        <taxon>Aculeata</taxon>
        <taxon>Vespoidea</taxon>
        <taxon>Vespidae</taxon>
        <taxon>Vespinae</taxon>
        <taxon>Vespula</taxon>
    </lineage>
</organism>
<sequence length="78" mass="8863">MEIEVDGALKFVASWRRGKGAKWRIESDANEVRARTRWDTDDDPFDKERAGITTSLTVALTNPENASYVPIYVLLYGE</sequence>